<dbReference type="InterPro" id="IPR002591">
    <property type="entry name" value="Phosphodiest/P_Trfase"/>
</dbReference>
<sequence>MHGEGSMMQSTHVVIVGLDGLRADMMTADLTPNLLRLAQQGVWFQRHHAVFPTATRVNVTSLITGTNSGTHGIVNNSIFEPGVSPDRQVDFGKYDLVEAADVFYGGALLGAPSFGEVLTAHGGTMVAVSAGTTGSNRLMHHKVKTLGGVGFSTQGMQACYPTAEAEAVIARCGPVPAAGKPDHARQEYITNAFLEYLFPVHQPRVTILWFSDPDLTSHYCGIGSEECFSSIRAADAQLGRLMAWAQQPAMQGRVHLMALSDHGHITVRGQLSVAEQLTAAGFPACNGTFGEGDIAVVPGSTGSIHLRTHDGQRLHAIARWLQEQPWCGSLFTQGKNAVEGIVPGTLSRALVLNEHARAGDIVYVMRTDEATDARGIIGGGYDDSRVPVGGGTHGGLSQHELHNVCVAYGPA</sequence>
<comment type="caution">
    <text evidence="1">The sequence shown here is derived from an EMBL/GenBank/DDBJ whole genome shotgun (WGS) entry which is preliminary data.</text>
</comment>
<dbReference type="SUPFAM" id="SSF53649">
    <property type="entry name" value="Alkaline phosphatase-like"/>
    <property type="match status" value="1"/>
</dbReference>
<accession>A0A937W571</accession>
<dbReference type="EMBL" id="VGLS01001253">
    <property type="protein sequence ID" value="MBM3227208.1"/>
    <property type="molecule type" value="Genomic_DNA"/>
</dbReference>
<dbReference type="GO" id="GO:0016787">
    <property type="term" value="F:hydrolase activity"/>
    <property type="evidence" value="ECO:0007669"/>
    <property type="project" value="UniProtKB-ARBA"/>
</dbReference>
<dbReference type="InterPro" id="IPR017850">
    <property type="entry name" value="Alkaline_phosphatase_core_sf"/>
</dbReference>
<proteinExistence type="predicted"/>
<name>A0A937W571_UNCTE</name>
<dbReference type="Gene3D" id="3.40.720.10">
    <property type="entry name" value="Alkaline Phosphatase, subunit A"/>
    <property type="match status" value="1"/>
</dbReference>
<evidence type="ECO:0000313" key="2">
    <source>
        <dbReference type="Proteomes" id="UP000712673"/>
    </source>
</evidence>
<dbReference type="Proteomes" id="UP000712673">
    <property type="component" value="Unassembled WGS sequence"/>
</dbReference>
<dbReference type="PANTHER" id="PTHR10151:SF120">
    <property type="entry name" value="BIS(5'-ADENOSYL)-TRIPHOSPHATASE"/>
    <property type="match status" value="1"/>
</dbReference>
<gene>
    <name evidence="1" type="ORF">FJZ47_25865</name>
</gene>
<dbReference type="PANTHER" id="PTHR10151">
    <property type="entry name" value="ECTONUCLEOTIDE PYROPHOSPHATASE/PHOSPHODIESTERASE"/>
    <property type="match status" value="1"/>
</dbReference>
<feature type="non-terminal residue" evidence="1">
    <location>
        <position position="411"/>
    </location>
</feature>
<organism evidence="1 2">
    <name type="scientific">Tectimicrobiota bacterium</name>
    <dbReference type="NCBI Taxonomy" id="2528274"/>
    <lineage>
        <taxon>Bacteria</taxon>
        <taxon>Pseudomonadati</taxon>
        <taxon>Nitrospinota/Tectimicrobiota group</taxon>
        <taxon>Candidatus Tectimicrobiota</taxon>
    </lineage>
</organism>
<protein>
    <submittedName>
        <fullName evidence="1">Alkaline phosphatase family protein</fullName>
    </submittedName>
</protein>
<dbReference type="AlphaFoldDB" id="A0A937W571"/>
<dbReference type="Pfam" id="PF01663">
    <property type="entry name" value="Phosphodiest"/>
    <property type="match status" value="1"/>
</dbReference>
<evidence type="ECO:0000313" key="1">
    <source>
        <dbReference type="EMBL" id="MBM3227208.1"/>
    </source>
</evidence>
<reference evidence="1" key="1">
    <citation type="submission" date="2019-03" db="EMBL/GenBank/DDBJ databases">
        <title>Lake Tanganyika Metagenome-Assembled Genomes (MAGs).</title>
        <authorList>
            <person name="Tran P."/>
        </authorList>
    </citation>
    <scope>NUCLEOTIDE SEQUENCE</scope>
    <source>
        <strain evidence="1">K_DeepCast_65m_m2_066</strain>
    </source>
</reference>